<comment type="caution">
    <text evidence="1">The sequence shown here is derived from an EMBL/GenBank/DDBJ whole genome shotgun (WGS) entry which is preliminary data.</text>
</comment>
<evidence type="ECO:0000313" key="2">
    <source>
        <dbReference type="Proteomes" id="UP000591272"/>
    </source>
</evidence>
<dbReference type="RefSeq" id="WP_179831672.1">
    <property type="nucleotide sequence ID" value="NZ_BMRD01000005.1"/>
</dbReference>
<dbReference type="Proteomes" id="UP000591272">
    <property type="component" value="Unassembled WGS sequence"/>
</dbReference>
<name>A0A7Y9G510_9ACTN</name>
<reference evidence="1 2" key="1">
    <citation type="submission" date="2020-07" db="EMBL/GenBank/DDBJ databases">
        <title>Sequencing the genomes of 1000 actinobacteria strains.</title>
        <authorList>
            <person name="Klenk H.-P."/>
        </authorList>
    </citation>
    <scope>NUCLEOTIDE SEQUENCE [LARGE SCALE GENOMIC DNA]</scope>
    <source>
        <strain evidence="1 2">DSM 43461</strain>
    </source>
</reference>
<organism evidence="1 2">
    <name type="scientific">Actinomadura citrea</name>
    <dbReference type="NCBI Taxonomy" id="46158"/>
    <lineage>
        <taxon>Bacteria</taxon>
        <taxon>Bacillati</taxon>
        <taxon>Actinomycetota</taxon>
        <taxon>Actinomycetes</taxon>
        <taxon>Streptosporangiales</taxon>
        <taxon>Thermomonosporaceae</taxon>
        <taxon>Actinomadura</taxon>
    </lineage>
</organism>
<keyword evidence="2" id="KW-1185">Reference proteome</keyword>
<accession>A0A7Y9G510</accession>
<proteinExistence type="predicted"/>
<gene>
    <name evidence="1" type="ORF">BJ999_000409</name>
</gene>
<dbReference type="EMBL" id="JACCBT010000001">
    <property type="protein sequence ID" value="NYE10113.1"/>
    <property type="molecule type" value="Genomic_DNA"/>
</dbReference>
<dbReference type="AlphaFoldDB" id="A0A7Y9G510"/>
<protein>
    <submittedName>
        <fullName evidence="1">Uncharacterized protein</fullName>
    </submittedName>
</protein>
<evidence type="ECO:0000313" key="1">
    <source>
        <dbReference type="EMBL" id="NYE10113.1"/>
    </source>
</evidence>
<sequence>MPTAARVTDSRHADRWPEIDDHIVSHRILPAMMILRQVFGYSIPEAIDAFDARYKLLRETRPEDFTVSREEYGRHFYS</sequence>